<comment type="caution">
    <text evidence="1">The sequence shown here is derived from an EMBL/GenBank/DDBJ whole genome shotgun (WGS) entry which is preliminary data.</text>
</comment>
<dbReference type="EMBL" id="JADYXP020000004">
    <property type="protein sequence ID" value="KAL0126050.1"/>
    <property type="molecule type" value="Genomic_DNA"/>
</dbReference>
<name>A0AAW2GEM0_9HYME</name>
<evidence type="ECO:0000313" key="1">
    <source>
        <dbReference type="EMBL" id="KAL0126050.1"/>
    </source>
</evidence>
<proteinExistence type="predicted"/>
<accession>A0AAW2GEM0</accession>
<protein>
    <submittedName>
        <fullName evidence="1">Uncharacterized protein</fullName>
    </submittedName>
</protein>
<dbReference type="AlphaFoldDB" id="A0AAW2GEM0"/>
<evidence type="ECO:0000313" key="2">
    <source>
        <dbReference type="Proteomes" id="UP001430953"/>
    </source>
</evidence>
<sequence length="101" mass="11515">MYLIPFKRKISKIDSLIMFMHLSCLLNRRLAIAYWKQGTAENSEIGPVVSSRNEHANRVAISMENPLVLNERRRLRPLFHSPSSSSSFLEKLAMMVTVAAP</sequence>
<dbReference type="Proteomes" id="UP001430953">
    <property type="component" value="Unassembled WGS sequence"/>
</dbReference>
<reference evidence="1 2" key="1">
    <citation type="submission" date="2023-03" db="EMBL/GenBank/DDBJ databases">
        <title>High recombination rates correlate with genetic variation in Cardiocondyla obscurior ants.</title>
        <authorList>
            <person name="Errbii M."/>
        </authorList>
    </citation>
    <scope>NUCLEOTIDE SEQUENCE [LARGE SCALE GENOMIC DNA]</scope>
    <source>
        <strain evidence="1">Alpha-2009</strain>
        <tissue evidence="1">Whole body</tissue>
    </source>
</reference>
<organism evidence="1 2">
    <name type="scientific">Cardiocondyla obscurior</name>
    <dbReference type="NCBI Taxonomy" id="286306"/>
    <lineage>
        <taxon>Eukaryota</taxon>
        <taxon>Metazoa</taxon>
        <taxon>Ecdysozoa</taxon>
        <taxon>Arthropoda</taxon>
        <taxon>Hexapoda</taxon>
        <taxon>Insecta</taxon>
        <taxon>Pterygota</taxon>
        <taxon>Neoptera</taxon>
        <taxon>Endopterygota</taxon>
        <taxon>Hymenoptera</taxon>
        <taxon>Apocrita</taxon>
        <taxon>Aculeata</taxon>
        <taxon>Formicoidea</taxon>
        <taxon>Formicidae</taxon>
        <taxon>Myrmicinae</taxon>
        <taxon>Cardiocondyla</taxon>
    </lineage>
</organism>
<gene>
    <name evidence="1" type="ORF">PUN28_004862</name>
</gene>
<keyword evidence="2" id="KW-1185">Reference proteome</keyword>